<organism evidence="2 3">
    <name type="scientific">Haematococcus lacustris</name>
    <name type="common">Green alga</name>
    <name type="synonym">Haematococcus pluvialis</name>
    <dbReference type="NCBI Taxonomy" id="44745"/>
    <lineage>
        <taxon>Eukaryota</taxon>
        <taxon>Viridiplantae</taxon>
        <taxon>Chlorophyta</taxon>
        <taxon>core chlorophytes</taxon>
        <taxon>Chlorophyceae</taxon>
        <taxon>CS clade</taxon>
        <taxon>Chlamydomonadales</taxon>
        <taxon>Haematococcaceae</taxon>
        <taxon>Haematococcus</taxon>
    </lineage>
</organism>
<keyword evidence="2" id="KW-0645">Protease</keyword>
<dbReference type="InterPro" id="IPR041489">
    <property type="entry name" value="PDZ_6"/>
</dbReference>
<dbReference type="InterPro" id="IPR036034">
    <property type="entry name" value="PDZ_sf"/>
</dbReference>
<feature type="non-terminal residue" evidence="2">
    <location>
        <position position="74"/>
    </location>
</feature>
<dbReference type="EMBL" id="BLLF01001222">
    <property type="protein sequence ID" value="GFH17919.1"/>
    <property type="molecule type" value="Genomic_DNA"/>
</dbReference>
<protein>
    <submittedName>
        <fullName evidence="2">Zinc metalloprotease</fullName>
    </submittedName>
</protein>
<dbReference type="GO" id="GO:0006508">
    <property type="term" value="P:proteolysis"/>
    <property type="evidence" value="ECO:0007669"/>
    <property type="project" value="UniProtKB-KW"/>
</dbReference>
<dbReference type="Pfam" id="PF17820">
    <property type="entry name" value="PDZ_6"/>
    <property type="match status" value="1"/>
</dbReference>
<keyword evidence="3" id="KW-1185">Reference proteome</keyword>
<reference evidence="2 3" key="1">
    <citation type="submission" date="2020-02" db="EMBL/GenBank/DDBJ databases">
        <title>Draft genome sequence of Haematococcus lacustris strain NIES-144.</title>
        <authorList>
            <person name="Morimoto D."/>
            <person name="Nakagawa S."/>
            <person name="Yoshida T."/>
            <person name="Sawayama S."/>
        </authorList>
    </citation>
    <scope>NUCLEOTIDE SEQUENCE [LARGE SCALE GENOMIC DNA]</scope>
    <source>
        <strain evidence="2 3">NIES-144</strain>
    </source>
</reference>
<evidence type="ECO:0000313" key="2">
    <source>
        <dbReference type="EMBL" id="GFH17919.1"/>
    </source>
</evidence>
<dbReference type="Proteomes" id="UP000485058">
    <property type="component" value="Unassembled WGS sequence"/>
</dbReference>
<sequence length="74" mass="7404">MAYKAATWLRPCCCCGVDEQAGTVGKAQTALLPGVRVSEVAAASAAGRAGLRDGDIITAINGSKLPASPDSVSQ</sequence>
<keyword evidence="2" id="KW-0482">Metalloprotease</keyword>
<dbReference type="SUPFAM" id="SSF50156">
    <property type="entry name" value="PDZ domain-like"/>
    <property type="match status" value="1"/>
</dbReference>
<name>A0A699ZEX1_HAELA</name>
<evidence type="ECO:0000259" key="1">
    <source>
        <dbReference type="PROSITE" id="PS50106"/>
    </source>
</evidence>
<proteinExistence type="predicted"/>
<accession>A0A699ZEX1</accession>
<feature type="domain" description="PDZ" evidence="1">
    <location>
        <begin position="16"/>
        <end position="74"/>
    </location>
</feature>
<dbReference type="AlphaFoldDB" id="A0A699ZEX1"/>
<dbReference type="GO" id="GO:0008237">
    <property type="term" value="F:metallopeptidase activity"/>
    <property type="evidence" value="ECO:0007669"/>
    <property type="project" value="UniProtKB-KW"/>
</dbReference>
<gene>
    <name evidence="2" type="ORF">HaLaN_14643</name>
</gene>
<dbReference type="InterPro" id="IPR001478">
    <property type="entry name" value="PDZ"/>
</dbReference>
<comment type="caution">
    <text evidence="2">The sequence shown here is derived from an EMBL/GenBank/DDBJ whole genome shotgun (WGS) entry which is preliminary data.</text>
</comment>
<dbReference type="PROSITE" id="PS50106">
    <property type="entry name" value="PDZ"/>
    <property type="match status" value="1"/>
</dbReference>
<keyword evidence="2" id="KW-0378">Hydrolase</keyword>
<dbReference type="Gene3D" id="2.30.42.10">
    <property type="match status" value="1"/>
</dbReference>
<evidence type="ECO:0000313" key="3">
    <source>
        <dbReference type="Proteomes" id="UP000485058"/>
    </source>
</evidence>